<accession>A0A8X6PDS0</accession>
<keyword evidence="2" id="KW-1185">Reference proteome</keyword>
<dbReference type="Proteomes" id="UP000887013">
    <property type="component" value="Unassembled WGS sequence"/>
</dbReference>
<protein>
    <submittedName>
        <fullName evidence="1">Uncharacterized protein</fullName>
    </submittedName>
</protein>
<organism evidence="1 2">
    <name type="scientific">Nephila pilipes</name>
    <name type="common">Giant wood spider</name>
    <name type="synonym">Nephila maculata</name>
    <dbReference type="NCBI Taxonomy" id="299642"/>
    <lineage>
        <taxon>Eukaryota</taxon>
        <taxon>Metazoa</taxon>
        <taxon>Ecdysozoa</taxon>
        <taxon>Arthropoda</taxon>
        <taxon>Chelicerata</taxon>
        <taxon>Arachnida</taxon>
        <taxon>Araneae</taxon>
        <taxon>Araneomorphae</taxon>
        <taxon>Entelegynae</taxon>
        <taxon>Araneoidea</taxon>
        <taxon>Nephilidae</taxon>
        <taxon>Nephila</taxon>
    </lineage>
</organism>
<gene>
    <name evidence="1" type="ORF">NPIL_82651</name>
</gene>
<evidence type="ECO:0000313" key="2">
    <source>
        <dbReference type="Proteomes" id="UP000887013"/>
    </source>
</evidence>
<comment type="caution">
    <text evidence="1">The sequence shown here is derived from an EMBL/GenBank/DDBJ whole genome shotgun (WGS) entry which is preliminary data.</text>
</comment>
<evidence type="ECO:0000313" key="1">
    <source>
        <dbReference type="EMBL" id="GFT64837.1"/>
    </source>
</evidence>
<reference evidence="1" key="1">
    <citation type="submission" date="2020-08" db="EMBL/GenBank/DDBJ databases">
        <title>Multicomponent nature underlies the extraordinary mechanical properties of spider dragline silk.</title>
        <authorList>
            <person name="Kono N."/>
            <person name="Nakamura H."/>
            <person name="Mori M."/>
            <person name="Yoshida Y."/>
            <person name="Ohtoshi R."/>
            <person name="Malay A.D."/>
            <person name="Moran D.A.P."/>
            <person name="Tomita M."/>
            <person name="Numata K."/>
            <person name="Arakawa K."/>
        </authorList>
    </citation>
    <scope>NUCLEOTIDE SEQUENCE</scope>
</reference>
<name>A0A8X6PDS0_NEPPI</name>
<dbReference type="AlphaFoldDB" id="A0A8X6PDS0"/>
<sequence>MNPASLQSLYFLVVGHNFWKADGVKDQYGYVKMSNFGHLLRLTIHLDEALLERRKTVIANANLRLSNEKVGERFVYFSKNSKIVHMTA</sequence>
<proteinExistence type="predicted"/>
<dbReference type="EMBL" id="BMAW01068505">
    <property type="protein sequence ID" value="GFT64837.1"/>
    <property type="molecule type" value="Genomic_DNA"/>
</dbReference>